<reference evidence="2 3" key="1">
    <citation type="submission" date="2020-08" db="EMBL/GenBank/DDBJ databases">
        <title>Genomic Encyclopedia of Type Strains, Phase IV (KMG-IV): sequencing the most valuable type-strain genomes for metagenomic binning, comparative biology and taxonomic classification.</title>
        <authorList>
            <person name="Goeker M."/>
        </authorList>
    </citation>
    <scope>NUCLEOTIDE SEQUENCE [LARGE SCALE GENOMIC DNA]</scope>
    <source>
        <strain evidence="2 3">DSM 29568</strain>
    </source>
</reference>
<organism evidence="2 3">
    <name type="scientific">Mesonia hippocampi</name>
    <dbReference type="NCBI Taxonomy" id="1628250"/>
    <lineage>
        <taxon>Bacteria</taxon>
        <taxon>Pseudomonadati</taxon>
        <taxon>Bacteroidota</taxon>
        <taxon>Flavobacteriia</taxon>
        <taxon>Flavobacteriales</taxon>
        <taxon>Flavobacteriaceae</taxon>
        <taxon>Mesonia</taxon>
    </lineage>
</organism>
<evidence type="ECO:0008006" key="4">
    <source>
        <dbReference type="Google" id="ProtNLM"/>
    </source>
</evidence>
<gene>
    <name evidence="2" type="ORF">GGR32_000552</name>
</gene>
<accession>A0A840EJF2</accession>
<dbReference type="RefSeq" id="WP_183476116.1">
    <property type="nucleotide sequence ID" value="NZ_JACIFO010000002.1"/>
</dbReference>
<feature type="signal peptide" evidence="1">
    <location>
        <begin position="1"/>
        <end position="22"/>
    </location>
</feature>
<keyword evidence="1" id="KW-0732">Signal</keyword>
<protein>
    <recommendedName>
        <fullName evidence="4">Lipoprotein</fullName>
    </recommendedName>
</protein>
<dbReference type="AlphaFoldDB" id="A0A840EJF2"/>
<evidence type="ECO:0000256" key="1">
    <source>
        <dbReference type="SAM" id="SignalP"/>
    </source>
</evidence>
<evidence type="ECO:0000313" key="2">
    <source>
        <dbReference type="EMBL" id="MBB4118278.1"/>
    </source>
</evidence>
<sequence length="186" mass="20734">MKNLLKFSFALCLSVFLFSCSSDDDNSSKANQLTFDGKTYTLKTAGVDYFGEREGIHNHDISIITSSTDAAGQNPTDDIFSMIYFETFSDSKDLKKGKYTFSDTEQAGTFSEFSSIVINYNNTNEETENGNMITSGELNIIDANTFEVSFKGIAGGKEFSGYYKGKTFYFDENDEPVAFSSNKLRK</sequence>
<comment type="caution">
    <text evidence="2">The sequence shown here is derived from an EMBL/GenBank/DDBJ whole genome shotgun (WGS) entry which is preliminary data.</text>
</comment>
<dbReference type="PROSITE" id="PS51257">
    <property type="entry name" value="PROKAR_LIPOPROTEIN"/>
    <property type="match status" value="1"/>
</dbReference>
<name>A0A840EJF2_9FLAO</name>
<keyword evidence="3" id="KW-1185">Reference proteome</keyword>
<dbReference type="EMBL" id="JACIFO010000002">
    <property type="protein sequence ID" value="MBB4118278.1"/>
    <property type="molecule type" value="Genomic_DNA"/>
</dbReference>
<feature type="chain" id="PRO_5033010924" description="Lipoprotein" evidence="1">
    <location>
        <begin position="23"/>
        <end position="186"/>
    </location>
</feature>
<evidence type="ECO:0000313" key="3">
    <source>
        <dbReference type="Proteomes" id="UP000553034"/>
    </source>
</evidence>
<dbReference type="Proteomes" id="UP000553034">
    <property type="component" value="Unassembled WGS sequence"/>
</dbReference>
<proteinExistence type="predicted"/>